<dbReference type="Gene3D" id="1.20.920.20">
    <property type="match status" value="1"/>
</dbReference>
<dbReference type="PANTHER" id="PTHR22878">
    <property type="entry name" value="DYNEIN HEAVY CHAIN 6, AXONEMAL-LIKE-RELATED"/>
    <property type="match status" value="1"/>
</dbReference>
<name>A0ABQ7JD55_9APIC</name>
<evidence type="ECO:0000259" key="1">
    <source>
        <dbReference type="Pfam" id="PF12781"/>
    </source>
</evidence>
<feature type="non-terminal residue" evidence="2">
    <location>
        <position position="1"/>
    </location>
</feature>
<reference evidence="2 3" key="1">
    <citation type="journal article" date="2020" name="bioRxiv">
        <title>Metabolic contributions of an alphaproteobacterial endosymbiont in the apicomplexan Cardiosporidium cionae.</title>
        <authorList>
            <person name="Hunter E.S."/>
            <person name="Paight C.J."/>
            <person name="Lane C.E."/>
        </authorList>
    </citation>
    <scope>NUCLEOTIDE SEQUENCE [LARGE SCALE GENOMIC DNA]</scope>
    <source>
        <strain evidence="2">ESH_2018</strain>
    </source>
</reference>
<dbReference type="InterPro" id="IPR026983">
    <property type="entry name" value="DHC"/>
</dbReference>
<dbReference type="Proteomes" id="UP000823046">
    <property type="component" value="Unassembled WGS sequence"/>
</dbReference>
<organism evidence="2 3">
    <name type="scientific">Cardiosporidium cionae</name>
    <dbReference type="NCBI Taxonomy" id="476202"/>
    <lineage>
        <taxon>Eukaryota</taxon>
        <taxon>Sar</taxon>
        <taxon>Alveolata</taxon>
        <taxon>Apicomplexa</taxon>
        <taxon>Aconoidasida</taxon>
        <taxon>Nephromycida</taxon>
        <taxon>Cardiosporidium</taxon>
    </lineage>
</organism>
<proteinExistence type="predicted"/>
<feature type="domain" description="Dynein heavy chain ATP-binding dynein motor region" evidence="1">
    <location>
        <begin position="74"/>
        <end position="259"/>
    </location>
</feature>
<dbReference type="Pfam" id="PF12781">
    <property type="entry name" value="AAA_9"/>
    <property type="match status" value="1"/>
</dbReference>
<protein>
    <recommendedName>
        <fullName evidence="1">Dynein heavy chain ATP-binding dynein motor region domain-containing protein</fullName>
    </recommendedName>
</protein>
<dbReference type="EMBL" id="JADAQX010000105">
    <property type="protein sequence ID" value="KAF8821952.1"/>
    <property type="molecule type" value="Genomic_DNA"/>
</dbReference>
<feature type="non-terminal residue" evidence="2">
    <location>
        <position position="260"/>
    </location>
</feature>
<dbReference type="InterPro" id="IPR035706">
    <property type="entry name" value="AAA_9"/>
</dbReference>
<dbReference type="PANTHER" id="PTHR22878:SF68">
    <property type="entry name" value="DYNEIN HEAVY CHAIN 6, AXONEMAL-LIKE"/>
    <property type="match status" value="1"/>
</dbReference>
<keyword evidence="3" id="KW-1185">Reference proteome</keyword>
<sequence length="260" mass="29662">IRWSQKCEALEEKIKNLKGNLCLATAYVGLLGPFTGTTRLACLTRWELELSKTHLSFDKEFTIKNIFSDPLELRDWNIHGLPSDDVSISNGIITTKSVSWPLLIDPQLQANRWIKSIEGSLGVKIIQLSDKNWLKIFEECIIMGYPALIENVEEQLEHQLLLFLQQTTNRSLGVKKIFIGDREVHLHPDFRLYITTEYTNPHFLPHITVCTSLINFTVTMDGLKQQLLSRVVAIESPELEQKNDILVVAMAKDSKALVHL</sequence>
<evidence type="ECO:0000313" key="2">
    <source>
        <dbReference type="EMBL" id="KAF8821952.1"/>
    </source>
</evidence>
<comment type="caution">
    <text evidence="2">The sequence shown here is derived from an EMBL/GenBank/DDBJ whole genome shotgun (WGS) entry which is preliminary data.</text>
</comment>
<dbReference type="InterPro" id="IPR027417">
    <property type="entry name" value="P-loop_NTPase"/>
</dbReference>
<accession>A0ABQ7JD55</accession>
<gene>
    <name evidence="2" type="ORF">IE077_001320</name>
</gene>
<evidence type="ECO:0000313" key="3">
    <source>
        <dbReference type="Proteomes" id="UP000823046"/>
    </source>
</evidence>
<dbReference type="Gene3D" id="3.40.50.300">
    <property type="entry name" value="P-loop containing nucleotide triphosphate hydrolases"/>
    <property type="match status" value="1"/>
</dbReference>